<proteinExistence type="predicted"/>
<dbReference type="AlphaFoldDB" id="A0A077ZSW9"/>
<protein>
    <submittedName>
        <fullName evidence="2">Uncharacterized protein</fullName>
    </submittedName>
</protein>
<sequence length="527" mass="61945">MESEKPANQNLKKIHRLIQLKIESVCSQALMDSNYCLLKKEKSLNLIPSAMKTFLENKRLPLTSSPLLNAQMMYPTNLQHYQKAKMSMQVSSNNNPFRKQDSQGAPGTPFRKSSYQSETVMSQNNINNVIQNNQSNNRSPDQFRATFTSSQLQTKRESDEEYIPHVNQYYHQRVIEKQDRSEYYYNKMQQSPPLDRLTKKILQSQARNSALESQKMYLSVQKKNEPRLLSSQQIRDKEILDLQNDDESNERDDEVKSITEQEDLQISNIKHDTNTFYEYGPKEEMKRFKYQPQVIKPTKRSKVKLYTDQQQFDIRDSRFFSSRGKSSQVNSRVVSYQFAKREESMQRQFRVTTPFASTNIDLDNQNYNKTQQVGYRSPDMLNRDNLADTNILLKNKKRYQKKMAIKRREQMNLINQADLLLSKKDSFAEMLDSFSKKEKISKSKDIDNEFLQFIAKSKAIPTKFNSTYNEKIYLFQKVEDQNDSKILFKDSEEGSSSNVKSKYYKQIAECHSFIRDALNAKTKEKPK</sequence>
<evidence type="ECO:0000256" key="1">
    <source>
        <dbReference type="SAM" id="MobiDB-lite"/>
    </source>
</evidence>
<evidence type="ECO:0000313" key="3">
    <source>
        <dbReference type="Proteomes" id="UP000039865"/>
    </source>
</evidence>
<feature type="region of interest" description="Disordered" evidence="1">
    <location>
        <begin position="86"/>
        <end position="118"/>
    </location>
</feature>
<dbReference type="Proteomes" id="UP000039865">
    <property type="component" value="Unassembled WGS sequence"/>
</dbReference>
<accession>A0A077ZSW9</accession>
<keyword evidence="3" id="KW-1185">Reference proteome</keyword>
<dbReference type="EMBL" id="CCKQ01001537">
    <property type="protein sequence ID" value="CDW72649.1"/>
    <property type="molecule type" value="Genomic_DNA"/>
</dbReference>
<dbReference type="OrthoDB" id="10684895at2759"/>
<feature type="compositionally biased region" description="Polar residues" evidence="1">
    <location>
        <begin position="88"/>
        <end position="118"/>
    </location>
</feature>
<organism evidence="2 3">
    <name type="scientific">Stylonychia lemnae</name>
    <name type="common">Ciliate</name>
    <dbReference type="NCBI Taxonomy" id="5949"/>
    <lineage>
        <taxon>Eukaryota</taxon>
        <taxon>Sar</taxon>
        <taxon>Alveolata</taxon>
        <taxon>Ciliophora</taxon>
        <taxon>Intramacronucleata</taxon>
        <taxon>Spirotrichea</taxon>
        <taxon>Stichotrichia</taxon>
        <taxon>Sporadotrichida</taxon>
        <taxon>Oxytrichidae</taxon>
        <taxon>Stylonychinae</taxon>
        <taxon>Stylonychia</taxon>
    </lineage>
</organism>
<reference evidence="2 3" key="1">
    <citation type="submission" date="2014-06" db="EMBL/GenBank/DDBJ databases">
        <authorList>
            <person name="Swart Estienne"/>
        </authorList>
    </citation>
    <scope>NUCLEOTIDE SEQUENCE [LARGE SCALE GENOMIC DNA]</scope>
    <source>
        <strain evidence="2 3">130c</strain>
    </source>
</reference>
<name>A0A077ZSW9_STYLE</name>
<dbReference type="InParanoid" id="A0A077ZSW9"/>
<feature type="region of interest" description="Disordered" evidence="1">
    <location>
        <begin position="224"/>
        <end position="258"/>
    </location>
</feature>
<feature type="compositionally biased region" description="Acidic residues" evidence="1">
    <location>
        <begin position="243"/>
        <end position="252"/>
    </location>
</feature>
<gene>
    <name evidence="2" type="primary">Contig12371.g13210</name>
    <name evidence="2" type="ORF">STYLEM_1612</name>
</gene>
<evidence type="ECO:0000313" key="2">
    <source>
        <dbReference type="EMBL" id="CDW72649.1"/>
    </source>
</evidence>